<feature type="region of interest" description="Disordered" evidence="1">
    <location>
        <begin position="314"/>
        <end position="333"/>
    </location>
</feature>
<organism evidence="2 3">
    <name type="scientific">Dactylonectria estremocensis</name>
    <dbReference type="NCBI Taxonomy" id="1079267"/>
    <lineage>
        <taxon>Eukaryota</taxon>
        <taxon>Fungi</taxon>
        <taxon>Dikarya</taxon>
        <taxon>Ascomycota</taxon>
        <taxon>Pezizomycotina</taxon>
        <taxon>Sordariomycetes</taxon>
        <taxon>Hypocreomycetidae</taxon>
        <taxon>Hypocreales</taxon>
        <taxon>Nectriaceae</taxon>
        <taxon>Dactylonectria</taxon>
    </lineage>
</organism>
<proteinExistence type="predicted"/>
<sequence length="422" mass="46211">MSGLCLGAAYTLRGIPPLTSPNLNLASNATASSAKSTRRLPQNLPGCLPILPYTSSEWAKAIADVKLAYVSHRYRPCAARCTEILDNLRDAATVKPAYLIYLHFYAASAQEMMSRGLHHASTARVNFLHQAQDHYLKASHLIATIDAADADINQALFQYSASTIVYEYDFGDSPSSILSSQPSATWSPSIRSMPSWAPSPSSSNRSSVNRSSMDRFSMDSSRGNAATSSKRKSDNHVRPDSPTLGLFPFASGTFQDLLNAMPSPPPTVPASPPEHVRAAQPAELVASAGNLAHPQPIRLSQSFQIPERVQTPEPIQLPEPAQNSEPMEERLPGTGAAHRSSALLSGLQRQITRHLSFIDADLAAARNPPPTATNLGLHDDEHRALDLQARIERLRASGWQRRRFDFQRYQQLREKAIADMME</sequence>
<dbReference type="AlphaFoldDB" id="A0A9P9JID7"/>
<dbReference type="Proteomes" id="UP000717696">
    <property type="component" value="Unassembled WGS sequence"/>
</dbReference>
<evidence type="ECO:0000313" key="3">
    <source>
        <dbReference type="Proteomes" id="UP000717696"/>
    </source>
</evidence>
<feature type="region of interest" description="Disordered" evidence="1">
    <location>
        <begin position="189"/>
        <end position="244"/>
    </location>
</feature>
<name>A0A9P9JID7_9HYPO</name>
<evidence type="ECO:0000313" key="2">
    <source>
        <dbReference type="EMBL" id="KAH7162697.1"/>
    </source>
</evidence>
<keyword evidence="3" id="KW-1185">Reference proteome</keyword>
<dbReference type="EMBL" id="JAGMUU010000001">
    <property type="protein sequence ID" value="KAH7162697.1"/>
    <property type="molecule type" value="Genomic_DNA"/>
</dbReference>
<dbReference type="OrthoDB" id="3641178at2759"/>
<gene>
    <name evidence="2" type="ORF">B0J13DRAFT_615322</name>
</gene>
<evidence type="ECO:0000256" key="1">
    <source>
        <dbReference type="SAM" id="MobiDB-lite"/>
    </source>
</evidence>
<comment type="caution">
    <text evidence="2">The sequence shown here is derived from an EMBL/GenBank/DDBJ whole genome shotgun (WGS) entry which is preliminary data.</text>
</comment>
<accession>A0A9P9JID7</accession>
<feature type="compositionally biased region" description="Low complexity" evidence="1">
    <location>
        <begin position="191"/>
        <end position="211"/>
    </location>
</feature>
<protein>
    <submittedName>
        <fullName evidence="2">Uncharacterized protein</fullName>
    </submittedName>
</protein>
<reference evidence="2" key="1">
    <citation type="journal article" date="2021" name="Nat. Commun.">
        <title>Genetic determinants of endophytism in the Arabidopsis root mycobiome.</title>
        <authorList>
            <person name="Mesny F."/>
            <person name="Miyauchi S."/>
            <person name="Thiergart T."/>
            <person name="Pickel B."/>
            <person name="Atanasova L."/>
            <person name="Karlsson M."/>
            <person name="Huettel B."/>
            <person name="Barry K.W."/>
            <person name="Haridas S."/>
            <person name="Chen C."/>
            <person name="Bauer D."/>
            <person name="Andreopoulos W."/>
            <person name="Pangilinan J."/>
            <person name="LaButti K."/>
            <person name="Riley R."/>
            <person name="Lipzen A."/>
            <person name="Clum A."/>
            <person name="Drula E."/>
            <person name="Henrissat B."/>
            <person name="Kohler A."/>
            <person name="Grigoriev I.V."/>
            <person name="Martin F.M."/>
            <person name="Hacquard S."/>
        </authorList>
    </citation>
    <scope>NUCLEOTIDE SEQUENCE</scope>
    <source>
        <strain evidence="2">MPI-CAGE-AT-0021</strain>
    </source>
</reference>